<gene>
    <name evidence="10" type="ORF">ACFOSU_10680</name>
</gene>
<proteinExistence type="inferred from homology"/>
<dbReference type="InterPro" id="IPR004136">
    <property type="entry name" value="NMO"/>
</dbReference>
<accession>A0ABV7ERW0</accession>
<comment type="catalytic activity">
    <reaction evidence="9">
        <text>3 propionate 3-nitronate + 3 O2 + H2O = 3 3-oxopropanoate + 2 nitrate + nitrite + H2O2 + 3 H(+)</text>
        <dbReference type="Rhea" id="RHEA:57332"/>
        <dbReference type="ChEBI" id="CHEBI:15377"/>
        <dbReference type="ChEBI" id="CHEBI:15378"/>
        <dbReference type="ChEBI" id="CHEBI:15379"/>
        <dbReference type="ChEBI" id="CHEBI:16240"/>
        <dbReference type="ChEBI" id="CHEBI:16301"/>
        <dbReference type="ChEBI" id="CHEBI:17632"/>
        <dbReference type="ChEBI" id="CHEBI:33190"/>
        <dbReference type="ChEBI" id="CHEBI:136067"/>
    </reaction>
</comment>
<evidence type="ECO:0000256" key="3">
    <source>
        <dbReference type="ARBA" id="ARBA00022575"/>
    </source>
</evidence>
<protein>
    <recommendedName>
        <fullName evidence="8">Propionate 3-nitronate monooxygenase</fullName>
    </recommendedName>
</protein>
<dbReference type="CDD" id="cd04730">
    <property type="entry name" value="NPD_like"/>
    <property type="match status" value="1"/>
</dbReference>
<dbReference type="GO" id="GO:0016491">
    <property type="term" value="F:oxidoreductase activity"/>
    <property type="evidence" value="ECO:0007669"/>
    <property type="project" value="UniProtKB-KW"/>
</dbReference>
<evidence type="ECO:0000256" key="7">
    <source>
        <dbReference type="ARBA" id="ARBA00023033"/>
    </source>
</evidence>
<keyword evidence="11" id="KW-1185">Reference proteome</keyword>
<dbReference type="EMBL" id="JBHRSS010000004">
    <property type="protein sequence ID" value="MFC3104352.1"/>
    <property type="molecule type" value="Genomic_DNA"/>
</dbReference>
<organism evidence="10 11">
    <name type="scientific">Salinisphaera aquimarina</name>
    <dbReference type="NCBI Taxonomy" id="2094031"/>
    <lineage>
        <taxon>Bacteria</taxon>
        <taxon>Pseudomonadati</taxon>
        <taxon>Pseudomonadota</taxon>
        <taxon>Gammaproteobacteria</taxon>
        <taxon>Salinisphaerales</taxon>
        <taxon>Salinisphaeraceae</taxon>
        <taxon>Salinisphaera</taxon>
    </lineage>
</organism>
<dbReference type="RefSeq" id="WP_380689385.1">
    <property type="nucleotide sequence ID" value="NZ_JBHRSS010000004.1"/>
</dbReference>
<dbReference type="Pfam" id="PF03060">
    <property type="entry name" value="NMO"/>
    <property type="match status" value="1"/>
</dbReference>
<keyword evidence="6 10" id="KW-0560">Oxidoreductase</keyword>
<evidence type="ECO:0000256" key="5">
    <source>
        <dbReference type="ARBA" id="ARBA00022643"/>
    </source>
</evidence>
<evidence type="ECO:0000256" key="2">
    <source>
        <dbReference type="ARBA" id="ARBA00009881"/>
    </source>
</evidence>
<keyword evidence="5" id="KW-0288">FMN</keyword>
<keyword evidence="3" id="KW-0216">Detoxification</keyword>
<comment type="caution">
    <text evidence="10">The sequence shown here is derived from an EMBL/GenBank/DDBJ whole genome shotgun (WGS) entry which is preliminary data.</text>
</comment>
<evidence type="ECO:0000313" key="10">
    <source>
        <dbReference type="EMBL" id="MFC3104352.1"/>
    </source>
</evidence>
<dbReference type="PANTHER" id="PTHR42747">
    <property type="entry name" value="NITRONATE MONOOXYGENASE-RELATED"/>
    <property type="match status" value="1"/>
</dbReference>
<evidence type="ECO:0000256" key="1">
    <source>
        <dbReference type="ARBA" id="ARBA00001917"/>
    </source>
</evidence>
<evidence type="ECO:0000256" key="8">
    <source>
        <dbReference type="ARBA" id="ARBA00031155"/>
    </source>
</evidence>
<evidence type="ECO:0000256" key="4">
    <source>
        <dbReference type="ARBA" id="ARBA00022630"/>
    </source>
</evidence>
<sequence>MKIPSRCTKSLGIETPIIQAPMAGGTTTPELVAEVSNAGGLGSLGAGYMAPAALDDAIDDIRSLTERPFAVNLFVPRPPTEDAERVERSNTRLDIFRGELGIERPVPPERYAPSFEAQFEAVVMARVPVFSFTFGALDVTQVERLKDAGSGVIGTATTVAEAVALEKTGVDMIVAQGSDAGGHRGTFLHPFEQALIGTMSLVPQVADAVTVPVIASGGIMDGRGVAAAFMLGASAVQMGSAFLLCQESGANPAHQRALLDEGAVDTTVTRAFSGKPARGIRNRFITDMADLESTLPDYPIQNAWTKDVRAAASKQRQPEFMSLWAGQAARLGRQTTARQLVADIRDYLRSV</sequence>
<evidence type="ECO:0000313" key="11">
    <source>
        <dbReference type="Proteomes" id="UP001595462"/>
    </source>
</evidence>
<name>A0ABV7ERW0_9GAMM</name>
<dbReference type="Gene3D" id="3.20.20.70">
    <property type="entry name" value="Aldolase class I"/>
    <property type="match status" value="1"/>
</dbReference>
<comment type="cofactor">
    <cofactor evidence="1">
        <name>FMN</name>
        <dbReference type="ChEBI" id="CHEBI:58210"/>
    </cofactor>
</comment>
<comment type="similarity">
    <text evidence="2">Belongs to the nitronate monooxygenase family. NMO class I subfamily.</text>
</comment>
<dbReference type="PANTHER" id="PTHR42747:SF3">
    <property type="entry name" value="NITRONATE MONOOXYGENASE-RELATED"/>
    <property type="match status" value="1"/>
</dbReference>
<evidence type="ECO:0000256" key="9">
    <source>
        <dbReference type="ARBA" id="ARBA00049401"/>
    </source>
</evidence>
<dbReference type="SUPFAM" id="SSF51412">
    <property type="entry name" value="Inosine monophosphate dehydrogenase (IMPDH)"/>
    <property type="match status" value="1"/>
</dbReference>
<dbReference type="Proteomes" id="UP001595462">
    <property type="component" value="Unassembled WGS sequence"/>
</dbReference>
<reference evidence="11" key="1">
    <citation type="journal article" date="2019" name="Int. J. Syst. Evol. Microbiol.">
        <title>The Global Catalogue of Microorganisms (GCM) 10K type strain sequencing project: providing services to taxonomists for standard genome sequencing and annotation.</title>
        <authorList>
            <consortium name="The Broad Institute Genomics Platform"/>
            <consortium name="The Broad Institute Genome Sequencing Center for Infectious Disease"/>
            <person name="Wu L."/>
            <person name="Ma J."/>
        </authorList>
    </citation>
    <scope>NUCLEOTIDE SEQUENCE [LARGE SCALE GENOMIC DNA]</scope>
    <source>
        <strain evidence="11">KCTC 52640</strain>
    </source>
</reference>
<dbReference type="InterPro" id="IPR013785">
    <property type="entry name" value="Aldolase_TIM"/>
</dbReference>
<evidence type="ECO:0000256" key="6">
    <source>
        <dbReference type="ARBA" id="ARBA00023002"/>
    </source>
</evidence>
<keyword evidence="7" id="KW-0503">Monooxygenase</keyword>
<keyword evidence="4" id="KW-0285">Flavoprotein</keyword>